<dbReference type="Gene3D" id="3.40.50.300">
    <property type="entry name" value="P-loop containing nucleotide triphosphate hydrolases"/>
    <property type="match status" value="1"/>
</dbReference>
<organism evidence="1 2">
    <name type="scientific">Beauveria bassiana</name>
    <name type="common">White muscardine disease fungus</name>
    <name type="synonym">Tritirachium shiotae</name>
    <dbReference type="NCBI Taxonomy" id="176275"/>
    <lineage>
        <taxon>Eukaryota</taxon>
        <taxon>Fungi</taxon>
        <taxon>Dikarya</taxon>
        <taxon>Ascomycota</taxon>
        <taxon>Pezizomycotina</taxon>
        <taxon>Sordariomycetes</taxon>
        <taxon>Hypocreomycetidae</taxon>
        <taxon>Hypocreales</taxon>
        <taxon>Cordycipitaceae</taxon>
        <taxon>Beauveria</taxon>
    </lineage>
</organism>
<accession>A0A2N6NET7</accession>
<protein>
    <submittedName>
        <fullName evidence="1">Canalicular multispecific organic anion transporter 1</fullName>
    </submittedName>
</protein>
<dbReference type="OMA" id="HIMKADR"/>
<gene>
    <name evidence="1" type="primary">Abcc2_2</name>
    <name evidence="1" type="ORF">BM221_007990</name>
</gene>
<comment type="caution">
    <text evidence="1">The sequence shown here is derived from an EMBL/GenBank/DDBJ whole genome shotgun (WGS) entry which is preliminary data.</text>
</comment>
<dbReference type="EMBL" id="MRVG01000009">
    <property type="protein sequence ID" value="PMB65793.1"/>
    <property type="molecule type" value="Genomic_DNA"/>
</dbReference>
<dbReference type="AlphaFoldDB" id="A0A2N6NET7"/>
<dbReference type="GO" id="GO:0015421">
    <property type="term" value="F:ABC-type oligopeptide transporter activity"/>
    <property type="evidence" value="ECO:0007669"/>
    <property type="project" value="TreeGrafter"/>
</dbReference>
<dbReference type="Proteomes" id="UP000235728">
    <property type="component" value="Unassembled WGS sequence"/>
</dbReference>
<evidence type="ECO:0000313" key="1">
    <source>
        <dbReference type="EMBL" id="PMB65793.1"/>
    </source>
</evidence>
<evidence type="ECO:0000313" key="2">
    <source>
        <dbReference type="Proteomes" id="UP000235728"/>
    </source>
</evidence>
<reference evidence="1 2" key="1">
    <citation type="journal article" date="2016" name="Appl. Microbiol. Biotechnol.">
        <title>Characterization of T-DNA insertion mutants with decreased virulence in the entomopathogenic fungus Beauveria bassiana JEF-007.</title>
        <authorList>
            <person name="Kim S."/>
            <person name="Lee S.J."/>
            <person name="Nai Y.S."/>
            <person name="Yu J.S."/>
            <person name="Lee M.R."/>
            <person name="Yang Y.T."/>
            <person name="Kim J.S."/>
        </authorList>
    </citation>
    <scope>NUCLEOTIDE SEQUENCE [LARGE SCALE GENOMIC DNA]</scope>
    <source>
        <strain evidence="1 2">JEF-007</strain>
    </source>
</reference>
<dbReference type="InterPro" id="IPR039421">
    <property type="entry name" value="Type_1_exporter"/>
</dbReference>
<name>A0A2N6NET7_BEABA</name>
<proteinExistence type="predicted"/>
<dbReference type="PANTHER" id="PTHR43394:SF1">
    <property type="entry name" value="ATP-BINDING CASSETTE SUB-FAMILY B MEMBER 10, MITOCHONDRIAL"/>
    <property type="match status" value="1"/>
</dbReference>
<dbReference type="InterPro" id="IPR027417">
    <property type="entry name" value="P-loop_NTPase"/>
</dbReference>
<sequence length="89" mass="9834">MDEATSAVDMETDSAIQAVIREGLLDTTVMVIAHRLATVAHLDKVLVMDDGKGVEFGKPAELYQQEGQFRALVNRSIEEEELVKAFTLQ</sequence>
<dbReference type="PANTHER" id="PTHR43394">
    <property type="entry name" value="ATP-DEPENDENT PERMEASE MDL1, MITOCHONDRIAL"/>
    <property type="match status" value="1"/>
</dbReference>
<dbReference type="SUPFAM" id="SSF52540">
    <property type="entry name" value="P-loop containing nucleoside triphosphate hydrolases"/>
    <property type="match status" value="1"/>
</dbReference>